<feature type="transmembrane region" description="Helical" evidence="4">
    <location>
        <begin position="244"/>
        <end position="267"/>
    </location>
</feature>
<name>A0ABR8UG55_9GAMM</name>
<sequence length="433" mass="44458">MPAFPTSAGGTHARGWLLALAGITLAAFNLRTAVTSITPLLDVVGREFGFGAAMAGVIGMLPAAAFAAFGAATPAIARRLGLERTVLLAMALAAAGLVLRSLAGGTGLLIGGSLVSLAGMGIGNVVLPPLVKRWFPGRVGALSVVYITALQAGTILAALLAVPLADAFGWRLSMASWTLAAVAAMLPWLVLLRRGLAQAPVLPSAAAEPGSDASSAAADDAIPAAGATALDSTPVTRHRVWHTALGWGMALMFGMTSLATYAMFTWMPRIFTEAGASPAFGGAMVALYTGFSLLGGLVVPCLAVRMRNSFPMALACALAQFAGFYGLWQAPMVAPWLWATLVGIGGCTFPLGLTLINLRTRTPDGSAALSGFTQGLGYTLACLGPLLFGILREASGGFAWPFAMLAASVVVMLLGAWQACRPRLLEDAFVRAR</sequence>
<evidence type="ECO:0000256" key="3">
    <source>
        <dbReference type="ARBA" id="ARBA00023136"/>
    </source>
</evidence>
<feature type="domain" description="Major facilitator superfamily (MFS) profile" evidence="5">
    <location>
        <begin position="15"/>
        <end position="424"/>
    </location>
</feature>
<dbReference type="InterPro" id="IPR011701">
    <property type="entry name" value="MFS"/>
</dbReference>
<feature type="transmembrane region" description="Helical" evidence="4">
    <location>
        <begin position="279"/>
        <end position="303"/>
    </location>
</feature>
<keyword evidence="1 4" id="KW-0812">Transmembrane</keyword>
<feature type="transmembrane region" description="Helical" evidence="4">
    <location>
        <begin position="174"/>
        <end position="192"/>
    </location>
</feature>
<keyword evidence="3 4" id="KW-0472">Membrane</keyword>
<comment type="caution">
    <text evidence="6">The sequence shown here is derived from an EMBL/GenBank/DDBJ whole genome shotgun (WGS) entry which is preliminary data.</text>
</comment>
<keyword evidence="7" id="KW-1185">Reference proteome</keyword>
<feature type="transmembrane region" description="Helical" evidence="4">
    <location>
        <begin position="336"/>
        <end position="356"/>
    </location>
</feature>
<protein>
    <submittedName>
        <fullName evidence="6">MFS transporter</fullName>
    </submittedName>
</protein>
<dbReference type="SUPFAM" id="SSF103473">
    <property type="entry name" value="MFS general substrate transporter"/>
    <property type="match status" value="1"/>
</dbReference>
<feature type="transmembrane region" description="Helical" evidence="4">
    <location>
        <begin position="368"/>
        <end position="391"/>
    </location>
</feature>
<feature type="transmembrane region" description="Helical" evidence="4">
    <location>
        <begin position="49"/>
        <end position="73"/>
    </location>
</feature>
<keyword evidence="2 4" id="KW-1133">Transmembrane helix</keyword>
<dbReference type="Pfam" id="PF07690">
    <property type="entry name" value="MFS_1"/>
    <property type="match status" value="1"/>
</dbReference>
<dbReference type="InterPro" id="IPR052524">
    <property type="entry name" value="MFS_Cyanate_Porter"/>
</dbReference>
<feature type="transmembrane region" description="Helical" evidence="4">
    <location>
        <begin position="310"/>
        <end position="330"/>
    </location>
</feature>
<feature type="transmembrane region" description="Helical" evidence="4">
    <location>
        <begin position="397"/>
        <end position="417"/>
    </location>
</feature>
<dbReference type="Gene3D" id="1.20.1250.20">
    <property type="entry name" value="MFS general substrate transporter like domains"/>
    <property type="match status" value="1"/>
</dbReference>
<dbReference type="InterPro" id="IPR020846">
    <property type="entry name" value="MFS_dom"/>
</dbReference>
<gene>
    <name evidence="6" type="ORF">H9645_02905</name>
</gene>
<evidence type="ECO:0000313" key="6">
    <source>
        <dbReference type="EMBL" id="MBD7986976.1"/>
    </source>
</evidence>
<proteinExistence type="predicted"/>
<dbReference type="InterPro" id="IPR036259">
    <property type="entry name" value="MFS_trans_sf"/>
</dbReference>
<dbReference type="PROSITE" id="PS50850">
    <property type="entry name" value="MFS"/>
    <property type="match status" value="1"/>
</dbReference>
<feature type="transmembrane region" description="Helical" evidence="4">
    <location>
        <begin position="85"/>
        <end position="103"/>
    </location>
</feature>
<reference evidence="6 7" key="1">
    <citation type="submission" date="2020-08" db="EMBL/GenBank/DDBJ databases">
        <title>A Genomic Blueprint of the Chicken Gut Microbiome.</title>
        <authorList>
            <person name="Gilroy R."/>
            <person name="Ravi A."/>
            <person name="Getino M."/>
            <person name="Pursley I."/>
            <person name="Horton D.L."/>
            <person name="Alikhan N.-F."/>
            <person name="Baker D."/>
            <person name="Gharbi K."/>
            <person name="Hall N."/>
            <person name="Watson M."/>
            <person name="Adriaenssens E.M."/>
            <person name="Foster-Nyarko E."/>
            <person name="Jarju S."/>
            <person name="Secka A."/>
            <person name="Antonio M."/>
            <person name="Oren A."/>
            <person name="Chaudhuri R."/>
            <person name="La Ragione R.M."/>
            <person name="Hildebrand F."/>
            <person name="Pallen M.J."/>
        </authorList>
    </citation>
    <scope>NUCLEOTIDE SEQUENCE [LARGE SCALE GENOMIC DNA]</scope>
    <source>
        <strain evidence="6 7">Sa2BVA3</strain>
    </source>
</reference>
<evidence type="ECO:0000256" key="1">
    <source>
        <dbReference type="ARBA" id="ARBA00022692"/>
    </source>
</evidence>
<dbReference type="PANTHER" id="PTHR23523:SF2">
    <property type="entry name" value="2-NITROIMIDAZOLE TRANSPORTER"/>
    <property type="match status" value="1"/>
</dbReference>
<dbReference type="RefSeq" id="WP_191728212.1">
    <property type="nucleotide sequence ID" value="NZ_JACSQJ010000001.1"/>
</dbReference>
<evidence type="ECO:0000256" key="2">
    <source>
        <dbReference type="ARBA" id="ARBA00022989"/>
    </source>
</evidence>
<feature type="transmembrane region" description="Helical" evidence="4">
    <location>
        <begin position="109"/>
        <end position="127"/>
    </location>
</feature>
<evidence type="ECO:0000313" key="7">
    <source>
        <dbReference type="Proteomes" id="UP000647183"/>
    </source>
</evidence>
<feature type="transmembrane region" description="Helical" evidence="4">
    <location>
        <begin position="139"/>
        <end position="162"/>
    </location>
</feature>
<accession>A0ABR8UG55</accession>
<evidence type="ECO:0000256" key="4">
    <source>
        <dbReference type="SAM" id="Phobius"/>
    </source>
</evidence>
<dbReference type="Proteomes" id="UP000647183">
    <property type="component" value="Unassembled WGS sequence"/>
</dbReference>
<dbReference type="PANTHER" id="PTHR23523">
    <property type="match status" value="1"/>
</dbReference>
<organism evidence="6 7">
    <name type="scientific">Luteimonas colneyensis</name>
    <dbReference type="NCBI Taxonomy" id="2762230"/>
    <lineage>
        <taxon>Bacteria</taxon>
        <taxon>Pseudomonadati</taxon>
        <taxon>Pseudomonadota</taxon>
        <taxon>Gammaproteobacteria</taxon>
        <taxon>Lysobacterales</taxon>
        <taxon>Lysobacteraceae</taxon>
        <taxon>Luteimonas</taxon>
    </lineage>
</organism>
<evidence type="ECO:0000259" key="5">
    <source>
        <dbReference type="PROSITE" id="PS50850"/>
    </source>
</evidence>
<dbReference type="EMBL" id="JACSQJ010000001">
    <property type="protein sequence ID" value="MBD7986976.1"/>
    <property type="molecule type" value="Genomic_DNA"/>
</dbReference>